<dbReference type="Proteomes" id="UP000823399">
    <property type="component" value="Unassembled WGS sequence"/>
</dbReference>
<accession>A0A9P7FED0</accession>
<proteinExistence type="predicted"/>
<dbReference type="AlphaFoldDB" id="A0A9P7FED0"/>
<comment type="caution">
    <text evidence="1">The sequence shown here is derived from an EMBL/GenBank/DDBJ whole genome shotgun (WGS) entry which is preliminary data.</text>
</comment>
<organism evidence="1 2">
    <name type="scientific">Suillus discolor</name>
    <dbReference type="NCBI Taxonomy" id="1912936"/>
    <lineage>
        <taxon>Eukaryota</taxon>
        <taxon>Fungi</taxon>
        <taxon>Dikarya</taxon>
        <taxon>Basidiomycota</taxon>
        <taxon>Agaricomycotina</taxon>
        <taxon>Agaricomycetes</taxon>
        <taxon>Agaricomycetidae</taxon>
        <taxon>Boletales</taxon>
        <taxon>Suillineae</taxon>
        <taxon>Suillaceae</taxon>
        <taxon>Suillus</taxon>
    </lineage>
</organism>
<dbReference type="EMBL" id="JABBWM010000009">
    <property type="protein sequence ID" value="KAG2114603.1"/>
    <property type="molecule type" value="Genomic_DNA"/>
</dbReference>
<dbReference type="OrthoDB" id="2673935at2759"/>
<dbReference type="GeneID" id="64705979"/>
<feature type="non-terminal residue" evidence="1">
    <location>
        <position position="190"/>
    </location>
</feature>
<evidence type="ECO:0000313" key="2">
    <source>
        <dbReference type="Proteomes" id="UP000823399"/>
    </source>
</evidence>
<reference evidence="1" key="1">
    <citation type="journal article" date="2020" name="New Phytol.">
        <title>Comparative genomics reveals dynamic genome evolution in host specialist ectomycorrhizal fungi.</title>
        <authorList>
            <person name="Lofgren L.A."/>
            <person name="Nguyen N.H."/>
            <person name="Vilgalys R."/>
            <person name="Ruytinx J."/>
            <person name="Liao H.L."/>
            <person name="Branco S."/>
            <person name="Kuo A."/>
            <person name="LaButti K."/>
            <person name="Lipzen A."/>
            <person name="Andreopoulos W."/>
            <person name="Pangilinan J."/>
            <person name="Riley R."/>
            <person name="Hundley H."/>
            <person name="Na H."/>
            <person name="Barry K."/>
            <person name="Grigoriev I.V."/>
            <person name="Stajich J.E."/>
            <person name="Kennedy P.G."/>
        </authorList>
    </citation>
    <scope>NUCLEOTIDE SEQUENCE</scope>
    <source>
        <strain evidence="1">FC423</strain>
    </source>
</reference>
<dbReference type="RefSeq" id="XP_041296551.1">
    <property type="nucleotide sequence ID" value="XM_041443720.1"/>
</dbReference>
<keyword evidence="2" id="KW-1185">Reference proteome</keyword>
<sequence>DPEHKKTSSYRFSEYLATEILWHKSCSPRRRHDLESFLWVMLSICINFIGPYSQKRTVRPSCVPNWLQPDCLPSHRLDISQERFQVEDWSSTCSACFSDYFNHPPIVKGLANLASKLSPPGSLKIKPNGSKSATFPKNPVTHDDMILVLKDIVAELPVEQAPSEDDVRKARERYRSIQSSVSYRAPNIYN</sequence>
<evidence type="ECO:0000313" key="1">
    <source>
        <dbReference type="EMBL" id="KAG2114603.1"/>
    </source>
</evidence>
<gene>
    <name evidence="1" type="ORF">F5147DRAFT_821863</name>
</gene>
<name>A0A9P7FED0_9AGAM</name>
<protein>
    <submittedName>
        <fullName evidence="1">Uncharacterized protein</fullName>
    </submittedName>
</protein>